<accession>A0A3A8QY95</accession>
<feature type="region of interest" description="Disordered" evidence="1">
    <location>
        <begin position="198"/>
        <end position="231"/>
    </location>
</feature>
<sequence>MKPFFLAAALSLGLCSCSESPPVIQILQVIQPDDSCDFGSDDTGSASGSLDLAYRNSYLLGLIVRSAYTTTPIEVNGAPLEPESDVGGSGTAFVDTLKLSYASTPNINIPDGSVPYTAVLNPASNENKLVVNLMTAEATTALRAALSGTAVAQLRVTMQLTGKFAAGGKKFESNEIVFGMDVANGAVTLRNCVGTEAPNVPAGPCGSGPGQDGMYASCKPAPVTTPPGSEG</sequence>
<gene>
    <name evidence="2" type="ORF">D7W81_07520</name>
</gene>
<dbReference type="Proteomes" id="UP000267003">
    <property type="component" value="Unassembled WGS sequence"/>
</dbReference>
<dbReference type="AlphaFoldDB" id="A0A3A8QY95"/>
<protein>
    <recommendedName>
        <fullName evidence="4">Lipoprotein</fullName>
    </recommendedName>
</protein>
<dbReference type="EMBL" id="RAWK01000033">
    <property type="protein sequence ID" value="RKH71435.1"/>
    <property type="molecule type" value="Genomic_DNA"/>
</dbReference>
<organism evidence="2 3">
    <name type="scientific">Corallococcus aberystwythensis</name>
    <dbReference type="NCBI Taxonomy" id="2316722"/>
    <lineage>
        <taxon>Bacteria</taxon>
        <taxon>Pseudomonadati</taxon>
        <taxon>Myxococcota</taxon>
        <taxon>Myxococcia</taxon>
        <taxon>Myxococcales</taxon>
        <taxon>Cystobacterineae</taxon>
        <taxon>Myxococcaceae</taxon>
        <taxon>Corallococcus</taxon>
    </lineage>
</organism>
<reference evidence="3" key="1">
    <citation type="submission" date="2018-09" db="EMBL/GenBank/DDBJ databases">
        <authorList>
            <person name="Livingstone P.G."/>
            <person name="Whitworth D.E."/>
        </authorList>
    </citation>
    <scope>NUCLEOTIDE SEQUENCE [LARGE SCALE GENOMIC DNA]</scope>
    <source>
        <strain evidence="3">AB050A</strain>
    </source>
</reference>
<proteinExistence type="predicted"/>
<keyword evidence="3" id="KW-1185">Reference proteome</keyword>
<comment type="caution">
    <text evidence="2">The sequence shown here is derived from an EMBL/GenBank/DDBJ whole genome shotgun (WGS) entry which is preliminary data.</text>
</comment>
<dbReference type="PROSITE" id="PS51257">
    <property type="entry name" value="PROKAR_LIPOPROTEIN"/>
    <property type="match status" value="1"/>
</dbReference>
<dbReference type="OrthoDB" id="5515703at2"/>
<evidence type="ECO:0000313" key="3">
    <source>
        <dbReference type="Proteomes" id="UP000267003"/>
    </source>
</evidence>
<dbReference type="RefSeq" id="WP_120554648.1">
    <property type="nucleotide sequence ID" value="NZ_RAWK01000033.1"/>
</dbReference>
<evidence type="ECO:0008006" key="4">
    <source>
        <dbReference type="Google" id="ProtNLM"/>
    </source>
</evidence>
<name>A0A3A8QY95_9BACT</name>
<evidence type="ECO:0000256" key="1">
    <source>
        <dbReference type="SAM" id="MobiDB-lite"/>
    </source>
</evidence>
<evidence type="ECO:0000313" key="2">
    <source>
        <dbReference type="EMBL" id="RKH71435.1"/>
    </source>
</evidence>